<dbReference type="SUPFAM" id="SSF48726">
    <property type="entry name" value="Immunoglobulin"/>
    <property type="match status" value="1"/>
</dbReference>
<dbReference type="Pfam" id="PF07679">
    <property type="entry name" value="I-set"/>
    <property type="match status" value="1"/>
</dbReference>
<feature type="domain" description="EGF-like" evidence="3">
    <location>
        <begin position="88"/>
        <end position="118"/>
    </location>
</feature>
<keyword evidence="6" id="KW-1185">Reference proteome</keyword>
<dbReference type="Gene3D" id="2.60.40.10">
    <property type="entry name" value="Immunoglobulins"/>
    <property type="match status" value="1"/>
</dbReference>
<feature type="disulfide bond" evidence="1">
    <location>
        <begin position="108"/>
        <end position="117"/>
    </location>
</feature>
<comment type="caution">
    <text evidence="1">Lacks conserved residue(s) required for the propagation of feature annotation.</text>
</comment>
<dbReference type="OrthoDB" id="428111at2759"/>
<keyword evidence="2" id="KW-0472">Membrane</keyword>
<evidence type="ECO:0000256" key="1">
    <source>
        <dbReference type="PROSITE-ProRule" id="PRU00076"/>
    </source>
</evidence>
<organism evidence="5 6">
    <name type="scientific">Fasciolopsis buskii</name>
    <dbReference type="NCBI Taxonomy" id="27845"/>
    <lineage>
        <taxon>Eukaryota</taxon>
        <taxon>Metazoa</taxon>
        <taxon>Spiralia</taxon>
        <taxon>Lophotrochozoa</taxon>
        <taxon>Platyhelminthes</taxon>
        <taxon>Trematoda</taxon>
        <taxon>Digenea</taxon>
        <taxon>Plagiorchiida</taxon>
        <taxon>Echinostomata</taxon>
        <taxon>Echinostomatoidea</taxon>
        <taxon>Fasciolidae</taxon>
        <taxon>Fasciolopsis</taxon>
    </lineage>
</organism>
<evidence type="ECO:0000313" key="6">
    <source>
        <dbReference type="Proteomes" id="UP000728185"/>
    </source>
</evidence>
<feature type="domain" description="Ig-like" evidence="4">
    <location>
        <begin position="1"/>
        <end position="82"/>
    </location>
</feature>
<proteinExistence type="predicted"/>
<keyword evidence="2" id="KW-1133">Transmembrane helix</keyword>
<evidence type="ECO:0000259" key="3">
    <source>
        <dbReference type="PROSITE" id="PS50026"/>
    </source>
</evidence>
<dbReference type="PROSITE" id="PS50026">
    <property type="entry name" value="EGF_3"/>
    <property type="match status" value="1"/>
</dbReference>
<dbReference type="InterPro" id="IPR007110">
    <property type="entry name" value="Ig-like_dom"/>
</dbReference>
<dbReference type="SMART" id="SM00408">
    <property type="entry name" value="IGc2"/>
    <property type="match status" value="1"/>
</dbReference>
<dbReference type="SUPFAM" id="SSF57196">
    <property type="entry name" value="EGF/Laminin"/>
    <property type="match status" value="1"/>
</dbReference>
<dbReference type="EMBL" id="LUCM01002651">
    <property type="protein sequence ID" value="KAA0197059.1"/>
    <property type="molecule type" value="Genomic_DNA"/>
</dbReference>
<gene>
    <name evidence="5" type="ORF">FBUS_07459</name>
</gene>
<keyword evidence="2" id="KW-0812">Transmembrane</keyword>
<keyword evidence="1" id="KW-1015">Disulfide bond</keyword>
<reference evidence="5" key="1">
    <citation type="submission" date="2019-05" db="EMBL/GenBank/DDBJ databases">
        <title>Annotation for the trematode Fasciolopsis buski.</title>
        <authorList>
            <person name="Choi Y.-J."/>
        </authorList>
    </citation>
    <scope>NUCLEOTIDE SEQUENCE</scope>
    <source>
        <strain evidence="5">HT</strain>
        <tissue evidence="5">Whole worm</tissue>
    </source>
</reference>
<dbReference type="InterPro" id="IPR013098">
    <property type="entry name" value="Ig_I-set"/>
</dbReference>
<protein>
    <submittedName>
        <fullName evidence="5">Uncharacterized protein</fullName>
    </submittedName>
</protein>
<dbReference type="InterPro" id="IPR003598">
    <property type="entry name" value="Ig_sub2"/>
</dbReference>
<comment type="caution">
    <text evidence="5">The sequence shown here is derived from an EMBL/GenBank/DDBJ whole genome shotgun (WGS) entry which is preliminary data.</text>
</comment>
<name>A0A8E0S3K9_9TREM</name>
<dbReference type="InterPro" id="IPR013783">
    <property type="entry name" value="Ig-like_fold"/>
</dbReference>
<dbReference type="PROSITE" id="PS00022">
    <property type="entry name" value="EGF_1"/>
    <property type="match status" value="1"/>
</dbReference>
<evidence type="ECO:0000259" key="4">
    <source>
        <dbReference type="PROSITE" id="PS50835"/>
    </source>
</evidence>
<feature type="transmembrane region" description="Helical" evidence="2">
    <location>
        <begin position="183"/>
        <end position="207"/>
    </location>
</feature>
<evidence type="ECO:0000256" key="2">
    <source>
        <dbReference type="SAM" id="Phobius"/>
    </source>
</evidence>
<evidence type="ECO:0000313" key="5">
    <source>
        <dbReference type="EMBL" id="KAA0197059.1"/>
    </source>
</evidence>
<keyword evidence="1" id="KW-0245">EGF-like domain</keyword>
<dbReference type="Proteomes" id="UP000728185">
    <property type="component" value="Unassembled WGS sequence"/>
</dbReference>
<dbReference type="PROSITE" id="PS50835">
    <property type="entry name" value="IG_LIKE"/>
    <property type="match status" value="1"/>
</dbReference>
<accession>A0A8E0S3K9</accession>
<dbReference type="InterPro" id="IPR000742">
    <property type="entry name" value="EGF"/>
</dbReference>
<dbReference type="InterPro" id="IPR036179">
    <property type="entry name" value="Ig-like_dom_sf"/>
</dbReference>
<sequence>MEIQQGAVLSLKCQVKGETNPIIRWYKDAVLIDPKQNDRVEIVKSVKRSQLRLRNIQLHDSGNYSCKGESAESQNEQWIYVNAYSHCPVNHCDGGRCVLINNKPHCRCRSAHSGPGCEEPVRSDMQASVVPAPTDPTTIEEQFILDQSGTPDSHRTLFAPVVNKCDLPEYHYTSECTQVNSHFYAFVGTAIACSIIILLLGSCLGYIRRRKILRLQANGKKHHPIKSCDGQTENPSKNEFARPRNQLRVASLLNRQDSPIFSATQKTTNISASVQPSSSKDILTASPPHTCTMDYKDDSNLTMSTGSLRHAQNAFARPAYVVLTSSTPVAIHPLEHVATIQSPFRVPIPINSQAAGPQNLSNWVSNLPASTEPVTTVNNPFQSNIIPVGLLEPKKRTSYPGHELPMQPSCSVHTDKIVVHIPPLSAPFYLANQAETPSNDPMEFTKSLSPADGHPSDSGFADVGSELITPLSPFGQVPAQTCEQSNKLSPQPKHQFRLQTIATSSTTTTSSDNSVIIPKQANPDCVPLFTTPYVKIMNPVITSLSAQSDPTSLVTFQCAGSNAHT</sequence>
<dbReference type="AlphaFoldDB" id="A0A8E0S3K9"/>